<keyword evidence="3" id="KW-1185">Reference proteome</keyword>
<keyword evidence="1" id="KW-0472">Membrane</keyword>
<feature type="transmembrane region" description="Helical" evidence="1">
    <location>
        <begin position="12"/>
        <end position="31"/>
    </location>
</feature>
<sequence>MWFTGMCQAEVWNWFLMVALVDITCSPWLIWMTERNPVMAVNENVLMPVDQARPSRGIPSAWRSGTP</sequence>
<dbReference type="AlphaFoldDB" id="A0A2T6ASV4"/>
<dbReference type="RefSeq" id="WP_107976882.1">
    <property type="nucleotide sequence ID" value="NZ_BMEZ01000015.1"/>
</dbReference>
<organism evidence="2 3">
    <name type="scientific">Allosediminivita pacifica</name>
    <dbReference type="NCBI Taxonomy" id="1267769"/>
    <lineage>
        <taxon>Bacteria</taxon>
        <taxon>Pseudomonadati</taxon>
        <taxon>Pseudomonadota</taxon>
        <taxon>Alphaproteobacteria</taxon>
        <taxon>Rhodobacterales</taxon>
        <taxon>Paracoccaceae</taxon>
        <taxon>Allosediminivita</taxon>
    </lineage>
</organism>
<name>A0A2T6ASV4_9RHOB</name>
<gene>
    <name evidence="2" type="ORF">C8N44_11435</name>
</gene>
<accession>A0A2T6ASV4</accession>
<evidence type="ECO:0000313" key="3">
    <source>
        <dbReference type="Proteomes" id="UP000244069"/>
    </source>
</evidence>
<proteinExistence type="predicted"/>
<protein>
    <submittedName>
        <fullName evidence="2">Uncharacterized protein</fullName>
    </submittedName>
</protein>
<comment type="caution">
    <text evidence="2">The sequence shown here is derived from an EMBL/GenBank/DDBJ whole genome shotgun (WGS) entry which is preliminary data.</text>
</comment>
<dbReference type="EMBL" id="QBKN01000014">
    <property type="protein sequence ID" value="PTX46893.1"/>
    <property type="molecule type" value="Genomic_DNA"/>
</dbReference>
<keyword evidence="1" id="KW-0812">Transmembrane</keyword>
<dbReference type="Proteomes" id="UP000244069">
    <property type="component" value="Unassembled WGS sequence"/>
</dbReference>
<evidence type="ECO:0000313" key="2">
    <source>
        <dbReference type="EMBL" id="PTX46893.1"/>
    </source>
</evidence>
<reference evidence="2 3" key="1">
    <citation type="submission" date="2018-04" db="EMBL/GenBank/DDBJ databases">
        <title>Genomic Encyclopedia of Archaeal and Bacterial Type Strains, Phase II (KMG-II): from individual species to whole genera.</title>
        <authorList>
            <person name="Goeker M."/>
        </authorList>
    </citation>
    <scope>NUCLEOTIDE SEQUENCE [LARGE SCALE GENOMIC DNA]</scope>
    <source>
        <strain evidence="2 3">DSM 29329</strain>
    </source>
</reference>
<keyword evidence="1" id="KW-1133">Transmembrane helix</keyword>
<evidence type="ECO:0000256" key="1">
    <source>
        <dbReference type="SAM" id="Phobius"/>
    </source>
</evidence>